<dbReference type="AlphaFoldDB" id="A0A022XX89"/>
<dbReference type="HOGENOM" id="CLU_1149591_0_0_1"/>
<dbReference type="Proteomes" id="UP000023623">
    <property type="component" value="Unassembled WGS sequence"/>
</dbReference>
<protein>
    <recommendedName>
        <fullName evidence="4">Transmembrane protein</fullName>
    </recommendedName>
</protein>
<sequence>ESKRGPSRSAHPDGQDEPDSRAVAFLFSCFASASRVRVRCTMYGAQAESLVLSSLVLSVRLSLSVRYLMQSACVRMYLLSALVTPVVQNGALCGRIVLLTCIPSFHISRHLRRCLSISFLFPSLRLLMQFHYRFRTTTMHVYILMDACKKRGQTDTDPLTYLLRLRTIIFLSSLPFLCAPICLTVAFLASHLPSNHDLYTAKEKELIPSSALSALRKPQEDSAKGRTLPFKGCASFFYIRIA</sequence>
<evidence type="ECO:0008006" key="4">
    <source>
        <dbReference type="Google" id="ProtNLM"/>
    </source>
</evidence>
<keyword evidence="3" id="KW-1185">Reference proteome</keyword>
<keyword evidence="1" id="KW-1133">Transmembrane helix</keyword>
<gene>
    <name evidence="2" type="ORF">H105_03264</name>
</gene>
<organism evidence="2 3">
    <name type="scientific">Trichophyton soudanense CBS 452.61</name>
    <dbReference type="NCBI Taxonomy" id="1215331"/>
    <lineage>
        <taxon>Eukaryota</taxon>
        <taxon>Fungi</taxon>
        <taxon>Dikarya</taxon>
        <taxon>Ascomycota</taxon>
        <taxon>Pezizomycotina</taxon>
        <taxon>Eurotiomycetes</taxon>
        <taxon>Eurotiomycetidae</taxon>
        <taxon>Onygenales</taxon>
        <taxon>Arthrodermataceae</taxon>
        <taxon>Trichophyton</taxon>
    </lineage>
</organism>
<keyword evidence="1" id="KW-0812">Transmembrane</keyword>
<reference evidence="2 3" key="1">
    <citation type="submission" date="2014-02" db="EMBL/GenBank/DDBJ databases">
        <title>The Genome Sequence of Trichophyton rubrum (morphotype soudanense) CBS 452.61.</title>
        <authorList>
            <consortium name="The Broad Institute Genomics Platform"/>
            <person name="Cuomo C.A."/>
            <person name="White T.C."/>
            <person name="Graser Y."/>
            <person name="Martinez-Rossi N."/>
            <person name="Heitman J."/>
            <person name="Young S.K."/>
            <person name="Zeng Q."/>
            <person name="Gargeya S."/>
            <person name="Abouelleil A."/>
            <person name="Alvarado L."/>
            <person name="Chapman S.B."/>
            <person name="Gainer-Dewar J."/>
            <person name="Goldberg J."/>
            <person name="Griggs A."/>
            <person name="Gujja S."/>
            <person name="Hansen M."/>
            <person name="Howarth C."/>
            <person name="Imamovic A."/>
            <person name="Larimer J."/>
            <person name="Martinez D."/>
            <person name="Murphy C."/>
            <person name="Pearson M.D."/>
            <person name="Persinoti G."/>
            <person name="Poon T."/>
            <person name="Priest M."/>
            <person name="Roberts A.D."/>
            <person name="Saif S."/>
            <person name="Shea T.D."/>
            <person name="Sykes S.N."/>
            <person name="Wortman J."/>
            <person name="Nusbaum C."/>
            <person name="Birren B."/>
        </authorList>
    </citation>
    <scope>NUCLEOTIDE SEQUENCE [LARGE SCALE GENOMIC DNA]</scope>
    <source>
        <strain evidence="2 3">CBS 452.61</strain>
    </source>
</reference>
<dbReference type="EMBL" id="KK208818">
    <property type="protein sequence ID" value="EZF75094.1"/>
    <property type="molecule type" value="Genomic_DNA"/>
</dbReference>
<feature type="transmembrane region" description="Helical" evidence="1">
    <location>
        <begin position="168"/>
        <end position="189"/>
    </location>
</feature>
<proteinExistence type="predicted"/>
<evidence type="ECO:0000313" key="3">
    <source>
        <dbReference type="Proteomes" id="UP000023623"/>
    </source>
</evidence>
<evidence type="ECO:0000256" key="1">
    <source>
        <dbReference type="SAM" id="Phobius"/>
    </source>
</evidence>
<accession>A0A022XX89</accession>
<feature type="non-terminal residue" evidence="2">
    <location>
        <position position="1"/>
    </location>
</feature>
<name>A0A022XX89_TRISD</name>
<evidence type="ECO:0000313" key="2">
    <source>
        <dbReference type="EMBL" id="EZF75094.1"/>
    </source>
</evidence>
<keyword evidence="1" id="KW-0472">Membrane</keyword>